<evidence type="ECO:0000256" key="1">
    <source>
        <dbReference type="ARBA" id="ARBA00010319"/>
    </source>
</evidence>
<dbReference type="EMBL" id="BPVZ01000101">
    <property type="protein sequence ID" value="GKV33647.1"/>
    <property type="molecule type" value="Genomic_DNA"/>
</dbReference>
<dbReference type="PANTHER" id="PTHR28441">
    <property type="entry name" value="PROTEIN FAM91A1"/>
    <property type="match status" value="1"/>
</dbReference>
<dbReference type="Proteomes" id="UP001054252">
    <property type="component" value="Unassembled WGS sequence"/>
</dbReference>
<evidence type="ECO:0000256" key="2">
    <source>
        <dbReference type="SAM" id="MobiDB-lite"/>
    </source>
</evidence>
<gene>
    <name evidence="4" type="ORF">SLEP1_g42127</name>
</gene>
<feature type="domain" description="FAM91 C-terminal" evidence="3">
    <location>
        <begin position="228"/>
        <end position="397"/>
    </location>
</feature>
<dbReference type="InterPro" id="IPR028097">
    <property type="entry name" value="FAM91_C_dom"/>
</dbReference>
<protein>
    <recommendedName>
        <fullName evidence="3">FAM91 C-terminal domain-containing protein</fullName>
    </recommendedName>
</protein>
<comment type="caution">
    <text evidence="4">The sequence shown here is derived from an EMBL/GenBank/DDBJ whole genome shotgun (WGS) entry which is preliminary data.</text>
</comment>
<sequence length="532" mass="59031">MYLIIDIYGSLVSRLEGFVSNKEQSYEDPIEVVTLTDEDDSSLNSMGSTNMSTDGDATQLGDLLGTKNYRSHSSDSWVAFVVDTNITSYLMMGSTSPGLTSHAVTLYEARIVGHDSLADLCGVPTNATVVEVCDKIGRLALNNNAFASLVVDFSLIDKLEHSDTSEVGKDAYECINSRMPQEGSLSAKPVAKFVGDDITSKSNLNGQNDEKLIPSQGSDSGKGTLRRKKKYRVDILRYESLVALPKATLKRLFLRDHGIVVSMVFLPYSSILPRLTGPIHFGPPSPLSMTPWMKLVLYSTVAGGPLSVVLMKGQCLHILPAPLAGCEKTFIWTWDSSTIEGLGGKLEGNLVKGRILLRCLNSLLKCFALIVQPLNRYDLDESGRIVTMDITLPLKNSDGSINHIGIELGLCLAECSKLNFLLIDLANKIELWIVRYICVLKLFKERESDHFTPDEEKYEWVPLGVEFGMPLFNLKLCNNIVVGLSHHNYFKQIPLLYIRIQCVMFAQSIKQQVLLQNFFTKKSNQGTYHDIL</sequence>
<dbReference type="AlphaFoldDB" id="A0AAV5L929"/>
<organism evidence="4 5">
    <name type="scientific">Rubroshorea leprosula</name>
    <dbReference type="NCBI Taxonomy" id="152421"/>
    <lineage>
        <taxon>Eukaryota</taxon>
        <taxon>Viridiplantae</taxon>
        <taxon>Streptophyta</taxon>
        <taxon>Embryophyta</taxon>
        <taxon>Tracheophyta</taxon>
        <taxon>Spermatophyta</taxon>
        <taxon>Magnoliopsida</taxon>
        <taxon>eudicotyledons</taxon>
        <taxon>Gunneridae</taxon>
        <taxon>Pentapetalae</taxon>
        <taxon>rosids</taxon>
        <taxon>malvids</taxon>
        <taxon>Malvales</taxon>
        <taxon>Dipterocarpaceae</taxon>
        <taxon>Rubroshorea</taxon>
    </lineage>
</organism>
<dbReference type="PANTHER" id="PTHR28441:SF2">
    <property type="entry name" value="PROTEIN FAM91A1"/>
    <property type="match status" value="1"/>
</dbReference>
<evidence type="ECO:0000313" key="4">
    <source>
        <dbReference type="EMBL" id="GKV33647.1"/>
    </source>
</evidence>
<feature type="region of interest" description="Disordered" evidence="2">
    <location>
        <begin position="199"/>
        <end position="225"/>
    </location>
</feature>
<comment type="similarity">
    <text evidence="1">Belongs to the FAM91 family.</text>
</comment>
<keyword evidence="5" id="KW-1185">Reference proteome</keyword>
<dbReference type="Pfam" id="PF14648">
    <property type="entry name" value="FAM91_C"/>
    <property type="match status" value="2"/>
</dbReference>
<feature type="domain" description="FAM91 C-terminal" evidence="3">
    <location>
        <begin position="78"/>
        <end position="109"/>
    </location>
</feature>
<reference evidence="4 5" key="1">
    <citation type="journal article" date="2021" name="Commun. Biol.">
        <title>The genome of Shorea leprosula (Dipterocarpaceae) highlights the ecological relevance of drought in aseasonal tropical rainforests.</title>
        <authorList>
            <person name="Ng K.K.S."/>
            <person name="Kobayashi M.J."/>
            <person name="Fawcett J.A."/>
            <person name="Hatakeyama M."/>
            <person name="Paape T."/>
            <person name="Ng C.H."/>
            <person name="Ang C.C."/>
            <person name="Tnah L.H."/>
            <person name="Lee C.T."/>
            <person name="Nishiyama T."/>
            <person name="Sese J."/>
            <person name="O'Brien M.J."/>
            <person name="Copetti D."/>
            <person name="Mohd Noor M.I."/>
            <person name="Ong R.C."/>
            <person name="Putra M."/>
            <person name="Sireger I.Z."/>
            <person name="Indrioko S."/>
            <person name="Kosugi Y."/>
            <person name="Izuno A."/>
            <person name="Isagi Y."/>
            <person name="Lee S.L."/>
            <person name="Shimizu K.K."/>
        </authorList>
    </citation>
    <scope>NUCLEOTIDE SEQUENCE [LARGE SCALE GENOMIC DNA]</scope>
    <source>
        <strain evidence="4">214</strain>
    </source>
</reference>
<name>A0AAV5L929_9ROSI</name>
<accession>A0AAV5L929</accession>
<evidence type="ECO:0000313" key="5">
    <source>
        <dbReference type="Proteomes" id="UP001054252"/>
    </source>
</evidence>
<evidence type="ECO:0000259" key="3">
    <source>
        <dbReference type="Pfam" id="PF14648"/>
    </source>
</evidence>
<dbReference type="InterPro" id="IPR039199">
    <property type="entry name" value="FAM91"/>
</dbReference>
<proteinExistence type="inferred from homology"/>